<dbReference type="InterPro" id="IPR044726">
    <property type="entry name" value="ABCC_6TM_D2"/>
</dbReference>
<dbReference type="InterPro" id="IPR003439">
    <property type="entry name" value="ABC_transporter-like_ATP-bd"/>
</dbReference>
<dbReference type="SMART" id="SM00382">
    <property type="entry name" value="AAA"/>
    <property type="match status" value="2"/>
</dbReference>
<feature type="transmembrane region" description="Helical" evidence="9">
    <location>
        <begin position="660"/>
        <end position="680"/>
    </location>
</feature>
<accession>A0AAN7ZL40</accession>
<dbReference type="PROSITE" id="PS50929">
    <property type="entry name" value="ABC_TM1F"/>
    <property type="match status" value="2"/>
</dbReference>
<evidence type="ECO:0000256" key="6">
    <source>
        <dbReference type="ARBA" id="ARBA00022840"/>
    </source>
</evidence>
<protein>
    <submittedName>
        <fullName evidence="12">Uncharacterized protein</fullName>
    </submittedName>
</protein>
<evidence type="ECO:0000313" key="12">
    <source>
        <dbReference type="EMBL" id="KAK5646552.1"/>
    </source>
</evidence>
<dbReference type="Gene3D" id="3.40.50.300">
    <property type="entry name" value="P-loop containing nucleotide triphosphate hydrolases"/>
    <property type="match status" value="2"/>
</dbReference>
<evidence type="ECO:0000256" key="1">
    <source>
        <dbReference type="ARBA" id="ARBA00004141"/>
    </source>
</evidence>
<evidence type="ECO:0000256" key="4">
    <source>
        <dbReference type="ARBA" id="ARBA00022737"/>
    </source>
</evidence>
<feature type="transmembrane region" description="Helical" evidence="9">
    <location>
        <begin position="413"/>
        <end position="435"/>
    </location>
</feature>
<dbReference type="CDD" id="cd03244">
    <property type="entry name" value="ABCC_MRP_domain2"/>
    <property type="match status" value="1"/>
</dbReference>
<dbReference type="FunFam" id="3.40.50.300:FF:000973">
    <property type="entry name" value="Multidrug resistance-associated protein 4"/>
    <property type="match status" value="1"/>
</dbReference>
<keyword evidence="5" id="KW-0547">Nucleotide-binding</keyword>
<dbReference type="InterPro" id="IPR011527">
    <property type="entry name" value="ABC1_TM_dom"/>
</dbReference>
<evidence type="ECO:0000259" key="11">
    <source>
        <dbReference type="PROSITE" id="PS50929"/>
    </source>
</evidence>
<feature type="domain" description="ABC transmembrane type-1" evidence="11">
    <location>
        <begin position="1"/>
        <end position="83"/>
    </location>
</feature>
<keyword evidence="2" id="KW-0813">Transport</keyword>
<evidence type="ECO:0000313" key="13">
    <source>
        <dbReference type="Proteomes" id="UP001329430"/>
    </source>
</evidence>
<keyword evidence="13" id="KW-1185">Reference proteome</keyword>
<dbReference type="PANTHER" id="PTHR24223:SF448">
    <property type="entry name" value="FI20146P1-RELATED"/>
    <property type="match status" value="1"/>
</dbReference>
<evidence type="ECO:0000256" key="3">
    <source>
        <dbReference type="ARBA" id="ARBA00022692"/>
    </source>
</evidence>
<feature type="domain" description="ABC transporter" evidence="10">
    <location>
        <begin position="141"/>
        <end position="366"/>
    </location>
</feature>
<comment type="caution">
    <text evidence="12">The sequence shown here is derived from an EMBL/GenBank/DDBJ whole genome shotgun (WGS) entry which is preliminary data.</text>
</comment>
<dbReference type="GO" id="GO:0140359">
    <property type="term" value="F:ABC-type transporter activity"/>
    <property type="evidence" value="ECO:0007669"/>
    <property type="project" value="InterPro"/>
</dbReference>
<proteinExistence type="predicted"/>
<dbReference type="FunFam" id="3.40.50.300:FF:000163">
    <property type="entry name" value="Multidrug resistance-associated protein member 4"/>
    <property type="match status" value="1"/>
</dbReference>
<dbReference type="PANTHER" id="PTHR24223">
    <property type="entry name" value="ATP-BINDING CASSETTE SUB-FAMILY C"/>
    <property type="match status" value="1"/>
</dbReference>
<dbReference type="Pfam" id="PF00664">
    <property type="entry name" value="ABC_membrane"/>
    <property type="match status" value="1"/>
</dbReference>
<keyword evidence="4" id="KW-0677">Repeat</keyword>
<dbReference type="AlphaFoldDB" id="A0AAN7ZL40"/>
<dbReference type="Proteomes" id="UP001329430">
    <property type="component" value="Chromosome 3"/>
</dbReference>
<feature type="transmembrane region" description="Helical" evidence="9">
    <location>
        <begin position="50"/>
        <end position="68"/>
    </location>
</feature>
<dbReference type="SUPFAM" id="SSF90123">
    <property type="entry name" value="ABC transporter transmembrane region"/>
    <property type="match status" value="2"/>
</dbReference>
<dbReference type="InterPro" id="IPR027417">
    <property type="entry name" value="P-loop_NTPase"/>
</dbReference>
<feature type="transmembrane region" description="Helical" evidence="9">
    <location>
        <begin position="475"/>
        <end position="500"/>
    </location>
</feature>
<dbReference type="GO" id="GO:0016020">
    <property type="term" value="C:membrane"/>
    <property type="evidence" value="ECO:0007669"/>
    <property type="project" value="UniProtKB-SubCell"/>
</dbReference>
<dbReference type="CDD" id="cd18580">
    <property type="entry name" value="ABC_6TM_ABCC_D2"/>
    <property type="match status" value="1"/>
</dbReference>
<gene>
    <name evidence="12" type="ORF">RI129_005016</name>
</gene>
<evidence type="ECO:0000256" key="8">
    <source>
        <dbReference type="ARBA" id="ARBA00023136"/>
    </source>
</evidence>
<name>A0AAN7ZL40_9COLE</name>
<evidence type="ECO:0000259" key="10">
    <source>
        <dbReference type="PROSITE" id="PS50893"/>
    </source>
</evidence>
<dbReference type="InterPro" id="IPR017871">
    <property type="entry name" value="ABC_transporter-like_CS"/>
</dbReference>
<dbReference type="CDD" id="cd03250">
    <property type="entry name" value="ABCC_MRP_domain1"/>
    <property type="match status" value="1"/>
</dbReference>
<dbReference type="PROSITE" id="PS50893">
    <property type="entry name" value="ABC_TRANSPORTER_2"/>
    <property type="match status" value="2"/>
</dbReference>
<dbReference type="GO" id="GO:0016887">
    <property type="term" value="F:ATP hydrolysis activity"/>
    <property type="evidence" value="ECO:0007669"/>
    <property type="project" value="InterPro"/>
</dbReference>
<dbReference type="InterPro" id="IPR036640">
    <property type="entry name" value="ABC1_TM_sf"/>
</dbReference>
<feature type="domain" description="ABC transporter" evidence="10">
    <location>
        <begin position="751"/>
        <end position="984"/>
    </location>
</feature>
<keyword evidence="6" id="KW-0067">ATP-binding</keyword>
<feature type="domain" description="ABC transmembrane type-1" evidence="11">
    <location>
        <begin position="424"/>
        <end position="715"/>
    </location>
</feature>
<evidence type="ECO:0000256" key="9">
    <source>
        <dbReference type="SAM" id="Phobius"/>
    </source>
</evidence>
<dbReference type="SUPFAM" id="SSF52540">
    <property type="entry name" value="P-loop containing nucleoside triphosphate hydrolases"/>
    <property type="match status" value="2"/>
</dbReference>
<evidence type="ECO:0000256" key="7">
    <source>
        <dbReference type="ARBA" id="ARBA00022989"/>
    </source>
</evidence>
<keyword evidence="3 9" id="KW-0812">Transmembrane</keyword>
<evidence type="ECO:0000256" key="2">
    <source>
        <dbReference type="ARBA" id="ARBA00022448"/>
    </source>
</evidence>
<dbReference type="Gene3D" id="1.20.1560.10">
    <property type="entry name" value="ABC transporter type 1, transmembrane domain"/>
    <property type="match status" value="2"/>
</dbReference>
<reference evidence="12 13" key="1">
    <citation type="journal article" date="2024" name="Insects">
        <title>An Improved Chromosome-Level Genome Assembly of the Firefly Pyrocoelia pectoralis.</title>
        <authorList>
            <person name="Fu X."/>
            <person name="Meyer-Rochow V.B."/>
            <person name="Ballantyne L."/>
            <person name="Zhu X."/>
        </authorList>
    </citation>
    <scope>NUCLEOTIDE SEQUENCE [LARGE SCALE GENOMIC DNA]</scope>
    <source>
        <strain evidence="12">XCY_ONT2</strain>
    </source>
</reference>
<dbReference type="PROSITE" id="PS00211">
    <property type="entry name" value="ABC_TRANSPORTER_1"/>
    <property type="match status" value="2"/>
</dbReference>
<dbReference type="Pfam" id="PF00005">
    <property type="entry name" value="ABC_tran"/>
    <property type="match status" value="2"/>
</dbReference>
<dbReference type="GO" id="GO:0005524">
    <property type="term" value="F:ATP binding"/>
    <property type="evidence" value="ECO:0007669"/>
    <property type="project" value="UniProtKB-KW"/>
</dbReference>
<feature type="transmembrane region" description="Helical" evidence="9">
    <location>
        <begin position="572"/>
        <end position="592"/>
    </location>
</feature>
<comment type="subcellular location">
    <subcellularLocation>
        <location evidence="1">Membrane</location>
        <topology evidence="1">Multi-pass membrane protein</topology>
    </subcellularLocation>
</comment>
<dbReference type="EMBL" id="JAVRBK010000003">
    <property type="protein sequence ID" value="KAK5646552.1"/>
    <property type="molecule type" value="Genomic_DNA"/>
</dbReference>
<sequence>MNEILHGINVIKMYVWEEPFAKRISQARRSEVKIIRASYYLDAITHALEIIMPGFSIFLSVIAFIYLGNSIKASTVYSVIAIFDALRPTLTLMFAEGISDLAKVYVTINRIQTFLSYQETDYNTQFTANGDSEITLNKPKVILKNVSASWRLHDNNNDLVLKNVDLTIEHNQLVVIIGSVGSGKSSLFHILLNELPVISGYAKVGGRISYASQTPWLFGGSIRQNILFGSLYEEERYKKVIKVCALESDINSFAYGDQNIMGERGTTLSGGQKARINLARCIYKAADIYLLDDPLSAVDVNVGRKIFHDCIKDFLRDKICILITHQIQYIKEADEIVILNDGKLVGKGQYHDLKDNVLHFAQLLPKLHEERKHSTTVPVLEDYLETKEYPENLNIFKENMEKGNIKASVYFGYFRYGGSVFVIALLLFCFIASQITESGYYFFISFWVDVEHDITVASDNVTYYYQNGKQRADLIHVYTGIICIIIMLAITQAIFFYTFFMKASINLHNSIFEKIINATMPFFNVNPTGVILNRFSDDLGEVDEYIPNILADTIQISLQLIGVIVVTTIINYWFFLASIGLLVFFFLLRSIYMKTSRSVKRIEGITRSPILGHMSATLRGITTIRAFGVESLLREEFDTFQDYHTSAWYLYISSNKAFTFWLDLICGIVASLIILSLFVYNKGYQGGDVGLVINEFLSLMGVLQWGMNQWSELENHMTSVERILEYKKVEVEPKRNLTQALNENWPDRGTVVFQNVSMKYSQTDGPVLKELNVTIRSKEKIGVVGRTGAGKSSTIAALFQLYPIGGSILIDDVDIRRVPLEQLRRKIAIIPQEPFLFSGSIRHNLDPFQEYSDEVLWSALEKVHLKEDVKNSDFGLYHNVMESGANFSVGQKQLLCLARAIIRNNKILILDEATANVDPRTDYLIQETIREKFADCTVITIAHRLHTVMDSNKIIVMDAGSIIEFDHPYVLLQNSNSKFYAMTYATGKSTAENLCQLAKESYCKHTQISEESI</sequence>
<keyword evidence="8 9" id="KW-0472">Membrane</keyword>
<evidence type="ECO:0000256" key="5">
    <source>
        <dbReference type="ARBA" id="ARBA00022741"/>
    </source>
</evidence>
<dbReference type="InterPro" id="IPR003593">
    <property type="entry name" value="AAA+_ATPase"/>
</dbReference>
<dbReference type="InterPro" id="IPR050173">
    <property type="entry name" value="ABC_transporter_C-like"/>
</dbReference>
<keyword evidence="7 9" id="KW-1133">Transmembrane helix</keyword>
<dbReference type="FunFam" id="1.20.1560.10:FF:000014">
    <property type="entry name" value="Multidrug resistance-associated protein member 4"/>
    <property type="match status" value="1"/>
</dbReference>
<organism evidence="12 13">
    <name type="scientific">Pyrocoelia pectoralis</name>
    <dbReference type="NCBI Taxonomy" id="417401"/>
    <lineage>
        <taxon>Eukaryota</taxon>
        <taxon>Metazoa</taxon>
        <taxon>Ecdysozoa</taxon>
        <taxon>Arthropoda</taxon>
        <taxon>Hexapoda</taxon>
        <taxon>Insecta</taxon>
        <taxon>Pterygota</taxon>
        <taxon>Neoptera</taxon>
        <taxon>Endopterygota</taxon>
        <taxon>Coleoptera</taxon>
        <taxon>Polyphaga</taxon>
        <taxon>Elateriformia</taxon>
        <taxon>Elateroidea</taxon>
        <taxon>Lampyridae</taxon>
        <taxon>Lampyrinae</taxon>
        <taxon>Pyrocoelia</taxon>
    </lineage>
</organism>